<accession>A0ABU6DEJ4</accession>
<reference evidence="2 3" key="1">
    <citation type="submission" date="2023-03" db="EMBL/GenBank/DDBJ databases">
        <title>Bacillus Genome Sequencing.</title>
        <authorList>
            <person name="Dunlap C."/>
        </authorList>
    </citation>
    <scope>NUCLEOTIDE SEQUENCE [LARGE SCALE GENOMIC DNA]</scope>
    <source>
        <strain evidence="2 3">NRS-1351</strain>
    </source>
</reference>
<feature type="domain" description="HPr" evidence="1">
    <location>
        <begin position="3"/>
        <end position="70"/>
    </location>
</feature>
<organism evidence="2 3">
    <name type="scientific">Paenibacillus chondroitinus</name>
    <dbReference type="NCBI Taxonomy" id="59842"/>
    <lineage>
        <taxon>Bacteria</taxon>
        <taxon>Bacillati</taxon>
        <taxon>Bacillota</taxon>
        <taxon>Bacilli</taxon>
        <taxon>Bacillales</taxon>
        <taxon>Paenibacillaceae</taxon>
        <taxon>Paenibacillus</taxon>
    </lineage>
</organism>
<dbReference type="InterPro" id="IPR035895">
    <property type="entry name" value="HPr-like_sf"/>
</dbReference>
<sequence length="80" mass="8977">MGGLETKAIIEINQAANQFQSSIVIQVGMRFIDVKSILGLSVTLFNNQTYKLDIQGPDEEEAKEVLTRIFDKHGLKITLR</sequence>
<keyword evidence="3" id="KW-1185">Reference proteome</keyword>
<dbReference type="SUPFAM" id="SSF55594">
    <property type="entry name" value="HPr-like"/>
    <property type="match status" value="1"/>
</dbReference>
<dbReference type="Proteomes" id="UP001355653">
    <property type="component" value="Unassembled WGS sequence"/>
</dbReference>
<dbReference type="RefSeq" id="WP_127455843.1">
    <property type="nucleotide sequence ID" value="NZ_JAROBY010000025.1"/>
</dbReference>
<name>A0ABU6DEJ4_9BACL</name>
<evidence type="ECO:0000313" key="3">
    <source>
        <dbReference type="Proteomes" id="UP001355653"/>
    </source>
</evidence>
<comment type="caution">
    <text evidence="2">The sequence shown here is derived from an EMBL/GenBank/DDBJ whole genome shotgun (WGS) entry which is preliminary data.</text>
</comment>
<dbReference type="Gene3D" id="3.30.1340.10">
    <property type="entry name" value="HPr-like"/>
    <property type="match status" value="1"/>
</dbReference>
<dbReference type="InterPro" id="IPR000032">
    <property type="entry name" value="HPr-like"/>
</dbReference>
<evidence type="ECO:0000259" key="1">
    <source>
        <dbReference type="Pfam" id="PF00381"/>
    </source>
</evidence>
<gene>
    <name evidence="2" type="ORF">P5G65_15380</name>
</gene>
<protein>
    <submittedName>
        <fullName evidence="2">HPr family phosphocarrier protein</fullName>
    </submittedName>
</protein>
<proteinExistence type="predicted"/>
<dbReference type="EMBL" id="JAROBY010000025">
    <property type="protein sequence ID" value="MEB4795287.1"/>
    <property type="molecule type" value="Genomic_DNA"/>
</dbReference>
<evidence type="ECO:0000313" key="2">
    <source>
        <dbReference type="EMBL" id="MEB4795287.1"/>
    </source>
</evidence>
<dbReference type="Pfam" id="PF00381">
    <property type="entry name" value="PTS-HPr"/>
    <property type="match status" value="1"/>
</dbReference>